<dbReference type="InterPro" id="IPR016039">
    <property type="entry name" value="Thiolase-like"/>
</dbReference>
<organism evidence="6">
    <name type="scientific">Aetherobacter sp</name>
    <dbReference type="NCBI Taxonomy" id="2022431"/>
    <lineage>
        <taxon>Bacteria</taxon>
        <taxon>Pseudomonadati</taxon>
        <taxon>Myxococcota</taxon>
        <taxon>Polyangia</taxon>
        <taxon>Polyangiales</taxon>
        <taxon>Polyangiaceae</taxon>
        <taxon>Aetherobacter</taxon>
    </lineage>
</organism>
<feature type="domain" description="Chalcone/stilbene synthase N-terminal" evidence="4">
    <location>
        <begin position="26"/>
        <end position="213"/>
    </location>
</feature>
<dbReference type="Pfam" id="PF02797">
    <property type="entry name" value="Chal_sti_synt_C"/>
    <property type="match status" value="1"/>
</dbReference>
<dbReference type="InterPro" id="IPR001099">
    <property type="entry name" value="Chalcone/stilbene_synt_N"/>
</dbReference>
<comment type="similarity">
    <text evidence="1">Belongs to the thiolase-like superfamily. Chalcone/stilbene synthases family.</text>
</comment>
<dbReference type="PIRSF" id="PIRSF000451">
    <property type="entry name" value="PKS_III"/>
    <property type="match status" value="1"/>
</dbReference>
<dbReference type="InterPro" id="IPR012328">
    <property type="entry name" value="Chalcone/stilbene_synt_C"/>
</dbReference>
<evidence type="ECO:0000313" key="6">
    <source>
        <dbReference type="EMBL" id="AYM52597.1"/>
    </source>
</evidence>
<dbReference type="CDD" id="cd00831">
    <property type="entry name" value="CHS_like"/>
    <property type="match status" value="1"/>
</dbReference>
<dbReference type="PANTHER" id="PTHR11877:SF46">
    <property type="entry name" value="TYPE III POLYKETIDE SYNTHASE A"/>
    <property type="match status" value="1"/>
</dbReference>
<keyword evidence="2" id="KW-0808">Transferase</keyword>
<name>A0A3Q8I242_9BACT</name>
<evidence type="ECO:0000259" key="4">
    <source>
        <dbReference type="Pfam" id="PF00195"/>
    </source>
</evidence>
<accession>A0A3Q8I242</accession>
<dbReference type="InterPro" id="IPR011141">
    <property type="entry name" value="Polyketide_synthase_type-III"/>
</dbReference>
<evidence type="ECO:0000256" key="1">
    <source>
        <dbReference type="ARBA" id="ARBA00005531"/>
    </source>
</evidence>
<evidence type="ECO:0000256" key="3">
    <source>
        <dbReference type="PIRSR" id="PIRSR000451-1"/>
    </source>
</evidence>
<dbReference type="Pfam" id="PF00195">
    <property type="entry name" value="Chal_sti_synt_N"/>
    <property type="match status" value="1"/>
</dbReference>
<proteinExistence type="inferred from homology"/>
<dbReference type="EMBL" id="MH908879">
    <property type="protein sequence ID" value="AYM52597.1"/>
    <property type="molecule type" value="Genomic_DNA"/>
</dbReference>
<feature type="active site" description="Acyl-thioester intermediate" evidence="3">
    <location>
        <position position="151"/>
    </location>
</feature>
<feature type="domain" description="Chalcone/stilbene synthase C-terminal" evidence="5">
    <location>
        <begin position="225"/>
        <end position="355"/>
    </location>
</feature>
<dbReference type="GO" id="GO:0016747">
    <property type="term" value="F:acyltransferase activity, transferring groups other than amino-acyl groups"/>
    <property type="evidence" value="ECO:0007669"/>
    <property type="project" value="InterPro"/>
</dbReference>
<dbReference type="GO" id="GO:0030639">
    <property type="term" value="P:polyketide biosynthetic process"/>
    <property type="evidence" value="ECO:0007669"/>
    <property type="project" value="TreeGrafter"/>
</dbReference>
<dbReference type="PANTHER" id="PTHR11877">
    <property type="entry name" value="HYDROXYMETHYLGLUTARYL-COA SYNTHASE"/>
    <property type="match status" value="1"/>
</dbReference>
<protein>
    <submittedName>
        <fullName evidence="6">Type III polyketide synthase</fullName>
    </submittedName>
</protein>
<dbReference type="AlphaFoldDB" id="A0A3Q8I242"/>
<evidence type="ECO:0000259" key="5">
    <source>
        <dbReference type="Pfam" id="PF02797"/>
    </source>
</evidence>
<dbReference type="Gene3D" id="3.40.47.10">
    <property type="match status" value="2"/>
</dbReference>
<evidence type="ECO:0000256" key="2">
    <source>
        <dbReference type="ARBA" id="ARBA00022679"/>
    </source>
</evidence>
<reference evidence="6" key="1">
    <citation type="journal article" date="2018" name="J. Ind. Microbiol. Biotechnol.">
        <title>Genome mining reveals uncommon alkylpyrones as type III PKS products from myxobacteria.</title>
        <authorList>
            <person name="Hug J.J."/>
            <person name="Panter F."/>
            <person name="Krug D."/>
            <person name="Muller R."/>
        </authorList>
    </citation>
    <scope>NUCLEOTIDE SEQUENCE</scope>
    <source>
        <strain evidence="6">MSr9329</strain>
    </source>
</reference>
<sequence>MTIAYLNRIATAVPPHDVHGAFVRFARTLLEDRRSLALFDRMVDKAQIAHRFAVLPPSATPEGASVDAARFYARGRFPSTGERMRWYEAHAPGLAARAVAGLDLGGDLRRVSHVIVTSCTGLYAPGLDLDLVERCGLDPAVERTMVGFMGCYAAISALKLARHIVRSTPSARVLLVNLELCSLHLQPTQDLEKLLSFLVFGDGCAASLVSADPTGLALDRFHAVLLPETRGLITWHIGDLGFDMVLSGRVPGVIRDGLRAGAAAILDGAPPASIDHWAIHPGGRSVLDAVEQSLGLDPAALAPSRTVLARFGNMSSATVMFVLQAILAASTAGERGCAMSFGPGLAAETLLFHRV</sequence>
<dbReference type="SUPFAM" id="SSF53901">
    <property type="entry name" value="Thiolase-like"/>
    <property type="match status" value="2"/>
</dbReference>